<gene>
    <name evidence="1" type="ORF">LQG66_31925</name>
</gene>
<reference evidence="1" key="1">
    <citation type="journal article" date="2024" name="Antonie Van Leeuwenhoek">
        <title>Bradyrhizobium ontarionense sp. nov., a novel bacterial symbiont isolated from Aeschynomene indica (Indian jointvetch), harbours photosynthesis, nitrogen fixation and nitrous oxide (N2O) reductase genes.</title>
        <authorList>
            <person name="Bromfield E.S.P."/>
            <person name="Cloutier S."/>
        </authorList>
    </citation>
    <scope>NUCLEOTIDE SEQUENCE</scope>
    <source>
        <strain evidence="1">A19</strain>
    </source>
</reference>
<evidence type="ECO:0000313" key="1">
    <source>
        <dbReference type="EMBL" id="UFZ03764.1"/>
    </source>
</evidence>
<name>A0ABY3R9Y0_9BRAD</name>
<accession>A0ABY3R9Y0</accession>
<dbReference type="RefSeq" id="WP_231319779.1">
    <property type="nucleotide sequence ID" value="NZ_CP088156.1"/>
</dbReference>
<organism evidence="1 2">
    <name type="scientific">Bradyrhizobium ontarionense</name>
    <dbReference type="NCBI Taxonomy" id="2898149"/>
    <lineage>
        <taxon>Bacteria</taxon>
        <taxon>Pseudomonadati</taxon>
        <taxon>Pseudomonadota</taxon>
        <taxon>Alphaproteobacteria</taxon>
        <taxon>Hyphomicrobiales</taxon>
        <taxon>Nitrobacteraceae</taxon>
        <taxon>Bradyrhizobium</taxon>
    </lineage>
</organism>
<proteinExistence type="predicted"/>
<dbReference type="EMBL" id="CP088156">
    <property type="protein sequence ID" value="UFZ03764.1"/>
    <property type="molecule type" value="Genomic_DNA"/>
</dbReference>
<sequence>MSTDGSPVSATAGPRLACSKLLAGEVDRGLEGNSSGESSACKQDGQRTQQEAPDCGQVCCGQVCLLRFGTSASRIFRRANRRMEIMRKYRHFGILVLSVDPNTPTMLCVAS</sequence>
<keyword evidence="2" id="KW-1185">Reference proteome</keyword>
<dbReference type="Proteomes" id="UP001431010">
    <property type="component" value="Chromosome"/>
</dbReference>
<protein>
    <submittedName>
        <fullName evidence="1">Uncharacterized protein</fullName>
    </submittedName>
</protein>
<evidence type="ECO:0000313" key="2">
    <source>
        <dbReference type="Proteomes" id="UP001431010"/>
    </source>
</evidence>